<dbReference type="InterPro" id="IPR010730">
    <property type="entry name" value="HET"/>
</dbReference>
<evidence type="ECO:0000313" key="3">
    <source>
        <dbReference type="EMBL" id="OOO15170.1"/>
    </source>
</evidence>
<dbReference type="PANTHER" id="PTHR24148">
    <property type="entry name" value="ANKYRIN REPEAT DOMAIN-CONTAINING PROTEIN 39 HOMOLOG-RELATED"/>
    <property type="match status" value="1"/>
</dbReference>
<evidence type="ECO:0000313" key="4">
    <source>
        <dbReference type="Proteomes" id="UP000190312"/>
    </source>
</evidence>
<gene>
    <name evidence="3" type="ORF">OAory_01037650</name>
</gene>
<dbReference type="Pfam" id="PF23397">
    <property type="entry name" value="DUF7104"/>
    <property type="match status" value="4"/>
</dbReference>
<dbReference type="Proteomes" id="UP000190312">
    <property type="component" value="Unassembled WGS sequence"/>
</dbReference>
<dbReference type="AlphaFoldDB" id="A0A1S9E1L4"/>
<reference evidence="3 4" key="1">
    <citation type="submission" date="2016-10" db="EMBL/GenBank/DDBJ databases">
        <title>Genome sequencing of Aspergillus oryzae BCC7051.</title>
        <authorList>
            <person name="Thammarongtham C."/>
            <person name="Vorapreeda T."/>
            <person name="Nookaew I."/>
            <person name="Srisuk T."/>
            <person name="Land M."/>
            <person name="Jeennor S."/>
            <person name="Laoteng K."/>
        </authorList>
    </citation>
    <scope>NUCLEOTIDE SEQUENCE [LARGE SCALE GENOMIC DNA]</scope>
    <source>
        <strain evidence="3 4">BCC7051</strain>
    </source>
</reference>
<proteinExistence type="predicted"/>
<name>A0A1S9E1L4_ASPOZ</name>
<accession>A0A1S9E1L4</accession>
<dbReference type="OrthoDB" id="3477286at2759"/>
<protein>
    <submittedName>
        <fullName evidence="3">Heterokaryon incompatibility</fullName>
    </submittedName>
</protein>
<dbReference type="VEuPathDB" id="FungiDB:AO090026000060"/>
<evidence type="ECO:0000259" key="2">
    <source>
        <dbReference type="Pfam" id="PF06985"/>
    </source>
</evidence>
<feature type="region of interest" description="Disordered" evidence="1">
    <location>
        <begin position="661"/>
        <end position="687"/>
    </location>
</feature>
<dbReference type="Pfam" id="PF06985">
    <property type="entry name" value="HET"/>
    <property type="match status" value="1"/>
</dbReference>
<feature type="domain" description="Heterokaryon incompatibility" evidence="2">
    <location>
        <begin position="50"/>
        <end position="193"/>
    </location>
</feature>
<feature type="compositionally biased region" description="Polar residues" evidence="1">
    <location>
        <begin position="669"/>
        <end position="687"/>
    </location>
</feature>
<evidence type="ECO:0000256" key="1">
    <source>
        <dbReference type="SAM" id="MobiDB-lite"/>
    </source>
</evidence>
<dbReference type="eggNOG" id="ENOG502SJHN">
    <property type="taxonomic scope" value="Eukaryota"/>
</dbReference>
<dbReference type="PANTHER" id="PTHR24148:SF78">
    <property type="entry name" value="HETEROKARYON INCOMPATIBILITY DOMAIN-CONTAINING PROTEIN"/>
    <property type="match status" value="1"/>
</dbReference>
<sequence>MSSDLYKSLPLEPNATRMVRLLPDKETNAEIECELFTYDLTETEGGKHLYEALSYVWSGDEEGSAEKHKEIILHDHTIPITANLHAALVNLRDHQLERVLWVDAICINQDDMDEKNQQIPLMRTIYAQADRVIIWLGEAFEDGDKALEIIRTLAEKKFMSGNDSATKLLESSSELCLKLLRRKWFRRIWVLQEAGVARSIEIMCGSVQINGYTFCEGLGQLEIPSSLGHIHPVVYLIRGAHFRPRNAPKLRGSLCIGELIGMYRYHMASTSHDKVYALLGLAADDPNTPGLKPDYNVPWYDVFSNTIQYILSGEGIVETYPEKDIAIIQTKCWILGCIGSVEDIYESNRQKLNILFNDTPESSVFQNEWGRRWMIQASAEPIQSCDILCLLRGNSNPCIIRLSKDHFTIINIAITPQQPGYNDNPDTESLREMDPRQNPPYDITLIWAIPVSDTENEVRPRDPMELIQIAPQYQKERPDTEKGSTDLRVIVDGIAVQLADQGEPDLFKGWLTQMGTAVPVSEQVVKAVVGNTTPDGPQIVKVLLQYQDNLPVTEEVVKVAAGNEGYCGDEIMRLLLKYRHSLHISEEVVKVVAMNKGPYAHYIMERLFKYQKNIPVTEEVIKAAAGNRGVRGPELMEILLNHRHSLPVTEELTAKGPLAANTAAGDVPTNDSNIWESVVPSNTNNKT</sequence>
<dbReference type="EMBL" id="MKZY01000001">
    <property type="protein sequence ID" value="OOO15170.1"/>
    <property type="molecule type" value="Genomic_DNA"/>
</dbReference>
<dbReference type="InterPro" id="IPR052895">
    <property type="entry name" value="HetReg/Transcr_Mod"/>
</dbReference>
<dbReference type="InterPro" id="IPR055530">
    <property type="entry name" value="DUF7104"/>
</dbReference>
<organism evidence="3 4">
    <name type="scientific">Aspergillus oryzae</name>
    <name type="common">Yellow koji mold</name>
    <dbReference type="NCBI Taxonomy" id="5062"/>
    <lineage>
        <taxon>Eukaryota</taxon>
        <taxon>Fungi</taxon>
        <taxon>Dikarya</taxon>
        <taxon>Ascomycota</taxon>
        <taxon>Pezizomycotina</taxon>
        <taxon>Eurotiomycetes</taxon>
        <taxon>Eurotiomycetidae</taxon>
        <taxon>Eurotiales</taxon>
        <taxon>Aspergillaceae</taxon>
        <taxon>Aspergillus</taxon>
        <taxon>Aspergillus subgen. Circumdati</taxon>
    </lineage>
</organism>
<dbReference type="VEuPathDB" id="FungiDB:AO090026000061"/>
<comment type="caution">
    <text evidence="3">The sequence shown here is derived from an EMBL/GenBank/DDBJ whole genome shotgun (WGS) entry which is preliminary data.</text>
</comment>